<organism evidence="2 3">
    <name type="scientific">Deinococcus oregonensis</name>
    <dbReference type="NCBI Taxonomy" id="1805970"/>
    <lineage>
        <taxon>Bacteria</taxon>
        <taxon>Thermotogati</taxon>
        <taxon>Deinococcota</taxon>
        <taxon>Deinococci</taxon>
        <taxon>Deinococcales</taxon>
        <taxon>Deinococcaceae</taxon>
        <taxon>Deinococcus</taxon>
    </lineage>
</organism>
<dbReference type="Proteomes" id="UP001589733">
    <property type="component" value="Unassembled WGS sequence"/>
</dbReference>
<sequence>MTNSDQPTPDAAVPHVTIRHPAPDAQIPAQERGNAYAEVSLGNDSLERADPTEAPLPADDEA</sequence>
<accession>A0ABV6B375</accession>
<comment type="caution">
    <text evidence="2">The sequence shown here is derived from an EMBL/GenBank/DDBJ whole genome shotgun (WGS) entry which is preliminary data.</text>
</comment>
<keyword evidence="3" id="KW-1185">Reference proteome</keyword>
<proteinExistence type="predicted"/>
<protein>
    <submittedName>
        <fullName evidence="2">Uncharacterized protein</fullName>
    </submittedName>
</protein>
<evidence type="ECO:0000256" key="1">
    <source>
        <dbReference type="SAM" id="MobiDB-lite"/>
    </source>
</evidence>
<evidence type="ECO:0000313" key="2">
    <source>
        <dbReference type="EMBL" id="MFB9994213.1"/>
    </source>
</evidence>
<dbReference type="EMBL" id="JBHLYR010000060">
    <property type="protein sequence ID" value="MFB9994213.1"/>
    <property type="molecule type" value="Genomic_DNA"/>
</dbReference>
<gene>
    <name evidence="2" type="ORF">ACFFLM_19850</name>
</gene>
<evidence type="ECO:0000313" key="3">
    <source>
        <dbReference type="Proteomes" id="UP001589733"/>
    </source>
</evidence>
<feature type="region of interest" description="Disordered" evidence="1">
    <location>
        <begin position="1"/>
        <end position="62"/>
    </location>
</feature>
<dbReference type="RefSeq" id="WP_380014550.1">
    <property type="nucleotide sequence ID" value="NZ_JBHLYR010000060.1"/>
</dbReference>
<reference evidence="2 3" key="1">
    <citation type="submission" date="2024-09" db="EMBL/GenBank/DDBJ databases">
        <authorList>
            <person name="Sun Q."/>
            <person name="Mori K."/>
        </authorList>
    </citation>
    <scope>NUCLEOTIDE SEQUENCE [LARGE SCALE GENOMIC DNA]</scope>
    <source>
        <strain evidence="2 3">JCM 13503</strain>
    </source>
</reference>
<name>A0ABV6B375_9DEIO</name>